<name>A0A127M6N5_9GAMM</name>
<dbReference type="Pfam" id="PF01435">
    <property type="entry name" value="Peptidase_M48"/>
    <property type="match status" value="1"/>
</dbReference>
<dbReference type="EMBL" id="CP014544">
    <property type="protein sequence ID" value="AMO68923.1"/>
    <property type="molecule type" value="Genomic_DNA"/>
</dbReference>
<dbReference type="GO" id="GO:0046872">
    <property type="term" value="F:metal ion binding"/>
    <property type="evidence" value="ECO:0007669"/>
    <property type="project" value="UniProtKB-KW"/>
</dbReference>
<comment type="cofactor">
    <cofactor evidence="6">
        <name>Zn(2+)</name>
        <dbReference type="ChEBI" id="CHEBI:29105"/>
    </cofactor>
    <text evidence="6">Binds 1 zinc ion per subunit.</text>
</comment>
<evidence type="ECO:0000256" key="1">
    <source>
        <dbReference type="ARBA" id="ARBA00022670"/>
    </source>
</evidence>
<evidence type="ECO:0000256" key="3">
    <source>
        <dbReference type="ARBA" id="ARBA00022801"/>
    </source>
</evidence>
<protein>
    <recommendedName>
        <fullName evidence="9">Peptidase M48 domain-containing protein</fullName>
    </recommendedName>
</protein>
<evidence type="ECO:0000256" key="7">
    <source>
        <dbReference type="SAM" id="MobiDB-lite"/>
    </source>
</evidence>
<dbReference type="PANTHER" id="PTHR22726">
    <property type="entry name" value="METALLOENDOPEPTIDASE OMA1"/>
    <property type="match status" value="1"/>
</dbReference>
<dbReference type="GO" id="GO:0016020">
    <property type="term" value="C:membrane"/>
    <property type="evidence" value="ECO:0007669"/>
    <property type="project" value="TreeGrafter"/>
</dbReference>
<proteinExistence type="inferred from homology"/>
<dbReference type="CDD" id="cd07332">
    <property type="entry name" value="M48C_Oma1_like"/>
    <property type="match status" value="1"/>
</dbReference>
<dbReference type="STRING" id="1470434.AZF00_11715"/>
<dbReference type="KEGG" id="zal:AZF00_11715"/>
<dbReference type="RefSeq" id="WP_008249167.1">
    <property type="nucleotide sequence ID" value="NZ_CP014544.1"/>
</dbReference>
<keyword evidence="8" id="KW-1133">Transmembrane helix</keyword>
<keyword evidence="4 6" id="KW-0862">Zinc</keyword>
<dbReference type="GO" id="GO:0051603">
    <property type="term" value="P:proteolysis involved in protein catabolic process"/>
    <property type="evidence" value="ECO:0007669"/>
    <property type="project" value="TreeGrafter"/>
</dbReference>
<evidence type="ECO:0000256" key="4">
    <source>
        <dbReference type="ARBA" id="ARBA00022833"/>
    </source>
</evidence>
<dbReference type="Proteomes" id="UP000074119">
    <property type="component" value="Chromosome"/>
</dbReference>
<keyword evidence="5 6" id="KW-0482">Metalloprotease</keyword>
<dbReference type="GO" id="GO:0004222">
    <property type="term" value="F:metalloendopeptidase activity"/>
    <property type="evidence" value="ECO:0007669"/>
    <property type="project" value="InterPro"/>
</dbReference>
<gene>
    <name evidence="10" type="ORF">AZF00_11715</name>
</gene>
<evidence type="ECO:0000256" key="6">
    <source>
        <dbReference type="RuleBase" id="RU003983"/>
    </source>
</evidence>
<dbReference type="PANTHER" id="PTHR22726:SF1">
    <property type="entry name" value="METALLOENDOPEPTIDASE OMA1, MITOCHONDRIAL"/>
    <property type="match status" value="1"/>
</dbReference>
<keyword evidence="8" id="KW-0472">Membrane</keyword>
<organism evidence="10 11">
    <name type="scientific">Zhongshania aliphaticivorans</name>
    <dbReference type="NCBI Taxonomy" id="1470434"/>
    <lineage>
        <taxon>Bacteria</taxon>
        <taxon>Pseudomonadati</taxon>
        <taxon>Pseudomonadota</taxon>
        <taxon>Gammaproteobacteria</taxon>
        <taxon>Cellvibrionales</taxon>
        <taxon>Spongiibacteraceae</taxon>
        <taxon>Zhongshania</taxon>
    </lineage>
</organism>
<sequence>MSFAKQNPKIPEGINTSSDNPLKEFTILLGGILLVICAIAALLLIFSHQLAPHIPFRYEQALVNKFSELTSDNNSTEQTMIDAELALQELGHQLAENSALAPDIELHFHLLDEPDVPNAFATLGGHIFVTTGLLREVPSENALAMVLAHEIAHIKFRHPAQSISGGLLVQLFLSIVTGQNAVALQGTVQQAGIMTVLGFSRKMETAADRAALDTLEQHYGHLADAEVFFEKILAKHQQASWQAIFASHPDMQQRIEQIKKRTQKSKTAATKALDPRLSYENL</sequence>
<feature type="transmembrane region" description="Helical" evidence="8">
    <location>
        <begin position="25"/>
        <end position="46"/>
    </location>
</feature>
<evidence type="ECO:0000256" key="5">
    <source>
        <dbReference type="ARBA" id="ARBA00023049"/>
    </source>
</evidence>
<keyword evidence="3 6" id="KW-0378">Hydrolase</keyword>
<dbReference type="AlphaFoldDB" id="A0A127M6N5"/>
<dbReference type="Gene3D" id="3.30.2010.10">
    <property type="entry name" value="Metalloproteases ('zincins'), catalytic domain"/>
    <property type="match status" value="1"/>
</dbReference>
<feature type="domain" description="Peptidase M48" evidence="9">
    <location>
        <begin position="86"/>
        <end position="261"/>
    </location>
</feature>
<evidence type="ECO:0000256" key="8">
    <source>
        <dbReference type="SAM" id="Phobius"/>
    </source>
</evidence>
<feature type="region of interest" description="Disordered" evidence="7">
    <location>
        <begin position="260"/>
        <end position="282"/>
    </location>
</feature>
<evidence type="ECO:0000313" key="11">
    <source>
        <dbReference type="Proteomes" id="UP000074119"/>
    </source>
</evidence>
<keyword evidence="2" id="KW-0479">Metal-binding</keyword>
<reference evidence="10 11" key="1">
    <citation type="submission" date="2015-12" db="EMBL/GenBank/DDBJ databases">
        <authorList>
            <person name="Shamseldin A."/>
            <person name="Moawad H."/>
            <person name="Abd El-Rahim W.M."/>
            <person name="Sadowsky M.J."/>
        </authorList>
    </citation>
    <scope>NUCLEOTIDE SEQUENCE [LARGE SCALE GENOMIC DNA]</scope>
    <source>
        <strain evidence="10 11">SM2</strain>
    </source>
</reference>
<dbReference type="InterPro" id="IPR001915">
    <property type="entry name" value="Peptidase_M48"/>
</dbReference>
<keyword evidence="1 6" id="KW-0645">Protease</keyword>
<dbReference type="InterPro" id="IPR051156">
    <property type="entry name" value="Mito/Outer_Membr_Metalloprot"/>
</dbReference>
<evidence type="ECO:0000259" key="9">
    <source>
        <dbReference type="Pfam" id="PF01435"/>
    </source>
</evidence>
<comment type="similarity">
    <text evidence="6">Belongs to the peptidase M48 family.</text>
</comment>
<keyword evidence="8" id="KW-0812">Transmembrane</keyword>
<evidence type="ECO:0000256" key="2">
    <source>
        <dbReference type="ARBA" id="ARBA00022723"/>
    </source>
</evidence>
<accession>A0A127M6N5</accession>
<evidence type="ECO:0000313" key="10">
    <source>
        <dbReference type="EMBL" id="AMO68923.1"/>
    </source>
</evidence>